<dbReference type="AlphaFoldDB" id="A0A6G1JZ88"/>
<gene>
    <name evidence="1" type="ORF">K504DRAFT_91446</name>
</gene>
<evidence type="ECO:0000313" key="2">
    <source>
        <dbReference type="Proteomes" id="UP000799428"/>
    </source>
</evidence>
<reference evidence="1" key="1">
    <citation type="journal article" date="2020" name="Stud. Mycol.">
        <title>101 Dothideomycetes genomes: a test case for predicting lifestyles and emergence of pathogens.</title>
        <authorList>
            <person name="Haridas S."/>
            <person name="Albert R."/>
            <person name="Binder M."/>
            <person name="Bloem J."/>
            <person name="Labutti K."/>
            <person name="Salamov A."/>
            <person name="Andreopoulos B."/>
            <person name="Baker S."/>
            <person name="Barry K."/>
            <person name="Bills G."/>
            <person name="Bluhm B."/>
            <person name="Cannon C."/>
            <person name="Castanera R."/>
            <person name="Culley D."/>
            <person name="Daum C."/>
            <person name="Ezra D."/>
            <person name="Gonzalez J."/>
            <person name="Henrissat B."/>
            <person name="Kuo A."/>
            <person name="Liang C."/>
            <person name="Lipzen A."/>
            <person name="Lutzoni F."/>
            <person name="Magnuson J."/>
            <person name="Mondo S."/>
            <person name="Nolan M."/>
            <person name="Ohm R."/>
            <person name="Pangilinan J."/>
            <person name="Park H.-J."/>
            <person name="Ramirez L."/>
            <person name="Alfaro M."/>
            <person name="Sun H."/>
            <person name="Tritt A."/>
            <person name="Yoshinaga Y."/>
            <person name="Zwiers L.-H."/>
            <person name="Turgeon B."/>
            <person name="Goodwin S."/>
            <person name="Spatafora J."/>
            <person name="Crous P."/>
            <person name="Grigoriev I."/>
        </authorList>
    </citation>
    <scope>NUCLEOTIDE SEQUENCE</scope>
    <source>
        <strain evidence="1">CBS 279.74</strain>
    </source>
</reference>
<dbReference type="Proteomes" id="UP000799428">
    <property type="component" value="Unassembled WGS sequence"/>
</dbReference>
<dbReference type="EMBL" id="MU005778">
    <property type="protein sequence ID" value="KAF2705477.1"/>
    <property type="molecule type" value="Genomic_DNA"/>
</dbReference>
<proteinExistence type="predicted"/>
<keyword evidence="2" id="KW-1185">Reference proteome</keyword>
<accession>A0A6G1JZ88</accession>
<protein>
    <submittedName>
        <fullName evidence="1">Uncharacterized protein</fullName>
    </submittedName>
</protein>
<sequence length="74" mass="8398">MTKYARLAILTLADIGIFAARCESYFLVTARSPTRLILTRFLSSIQRYTQHIIHTLCLRSEHHPPSSISDSPPL</sequence>
<name>A0A6G1JZ88_9PLEO</name>
<evidence type="ECO:0000313" key="1">
    <source>
        <dbReference type="EMBL" id="KAF2705477.1"/>
    </source>
</evidence>
<organism evidence="1 2">
    <name type="scientific">Pleomassaria siparia CBS 279.74</name>
    <dbReference type="NCBI Taxonomy" id="1314801"/>
    <lineage>
        <taxon>Eukaryota</taxon>
        <taxon>Fungi</taxon>
        <taxon>Dikarya</taxon>
        <taxon>Ascomycota</taxon>
        <taxon>Pezizomycotina</taxon>
        <taxon>Dothideomycetes</taxon>
        <taxon>Pleosporomycetidae</taxon>
        <taxon>Pleosporales</taxon>
        <taxon>Pleomassariaceae</taxon>
        <taxon>Pleomassaria</taxon>
    </lineage>
</organism>